<keyword evidence="1" id="KW-0812">Transmembrane</keyword>
<keyword evidence="1" id="KW-1133">Transmembrane helix</keyword>
<evidence type="ECO:0000313" key="3">
    <source>
        <dbReference type="Proteomes" id="UP000020977"/>
    </source>
</evidence>
<dbReference type="AlphaFoldDB" id="A0A014NQZ1"/>
<feature type="transmembrane region" description="Helical" evidence="1">
    <location>
        <begin position="68"/>
        <end position="93"/>
    </location>
</feature>
<name>A0A014NQZ1_9BACT</name>
<organism evidence="2 3">
    <name type="scientific">Mesomycoplasma ovipneumoniae 14811</name>
    <dbReference type="NCBI Taxonomy" id="1188239"/>
    <lineage>
        <taxon>Bacteria</taxon>
        <taxon>Bacillati</taxon>
        <taxon>Mycoplasmatota</taxon>
        <taxon>Mycoplasmoidales</taxon>
        <taxon>Metamycoplasmataceae</taxon>
        <taxon>Mesomycoplasma</taxon>
    </lineage>
</organism>
<evidence type="ECO:0000256" key="1">
    <source>
        <dbReference type="SAM" id="Phobius"/>
    </source>
</evidence>
<evidence type="ECO:0000313" key="2">
    <source>
        <dbReference type="EMBL" id="EXU61292.1"/>
    </source>
</evidence>
<comment type="caution">
    <text evidence="2">The sequence shown here is derived from an EMBL/GenBank/DDBJ whole genome shotgun (WGS) entry which is preliminary data.</text>
</comment>
<accession>A0A014NQZ1</accession>
<feature type="transmembrane region" description="Helical" evidence="1">
    <location>
        <begin position="33"/>
        <end position="56"/>
    </location>
</feature>
<dbReference type="EMBL" id="JFAD01000012">
    <property type="protein sequence ID" value="EXU61292.1"/>
    <property type="molecule type" value="Genomic_DNA"/>
</dbReference>
<dbReference type="InterPro" id="IPR043993">
    <property type="entry name" value="T4SS_pilin"/>
</dbReference>
<keyword evidence="1" id="KW-0472">Membrane</keyword>
<proteinExistence type="predicted"/>
<reference evidence="2 3" key="1">
    <citation type="submission" date="2014-03" db="EMBL/GenBank/DDBJ databases">
        <title>Genome sequence of Mycoplasma ovipneumoniae strain 14811.</title>
        <authorList>
            <person name="Sirand-Pugnet P."/>
            <person name="Breton M."/>
            <person name="Dordet-Frisoni E."/>
            <person name="Baranowski E."/>
            <person name="Barre A."/>
            <person name="Couture C."/>
            <person name="Dupuy V."/>
            <person name="Gaurivaud P."/>
            <person name="Jacob D."/>
            <person name="Lemaitre C."/>
            <person name="Manso-Silvan L."/>
            <person name="Nikolski M."/>
            <person name="Nouvel L.-X."/>
            <person name="Poumarat F."/>
            <person name="Tardy F."/>
            <person name="Thebault P."/>
            <person name="Theil S."/>
            <person name="Citti C."/>
            <person name="Thiaucourt F."/>
            <person name="Blanchard A."/>
        </authorList>
    </citation>
    <scope>NUCLEOTIDE SEQUENCE [LARGE SCALE GENOMIC DNA]</scope>
    <source>
        <strain evidence="2 3">14811</strain>
    </source>
</reference>
<dbReference type="Pfam" id="PF18895">
    <property type="entry name" value="T4SS_pilin"/>
    <property type="match status" value="1"/>
</dbReference>
<dbReference type="eggNOG" id="ENOG5030S5J">
    <property type="taxonomic scope" value="Bacteria"/>
</dbReference>
<sequence>MYFLSLFQDTKVGGELSTLATTLQNWIKYLTQIGMPVVGGILVAAIVFFATMLSITHDVEKRDKWKKALIWSSIGFVIILVALGLSTVIISVASSAATGGVKG</sequence>
<protein>
    <recommendedName>
        <fullName evidence="4">TrbC/VIRB2 family protein</fullName>
    </recommendedName>
</protein>
<dbReference type="NCBIfam" id="NF045849">
    <property type="entry name" value="ICE_MMCAP2_0565"/>
    <property type="match status" value="1"/>
</dbReference>
<gene>
    <name evidence="2" type="ORF">MOVI_1640</name>
</gene>
<evidence type="ECO:0008006" key="4">
    <source>
        <dbReference type="Google" id="ProtNLM"/>
    </source>
</evidence>
<dbReference type="Proteomes" id="UP000020977">
    <property type="component" value="Unassembled WGS sequence"/>
</dbReference>
<dbReference type="STRING" id="1188239.MOVI_1640"/>
<dbReference type="RefSeq" id="WP_044284022.1">
    <property type="nucleotide sequence ID" value="NZ_JFAD01000012.1"/>
</dbReference>